<feature type="domain" description="DUF305" evidence="1">
    <location>
        <begin position="6"/>
        <end position="55"/>
    </location>
</feature>
<dbReference type="AlphaFoldDB" id="A0A533HSN6"/>
<evidence type="ECO:0000313" key="3">
    <source>
        <dbReference type="Proteomes" id="UP000315344"/>
    </source>
</evidence>
<proteinExistence type="predicted"/>
<dbReference type="InterPro" id="IPR005183">
    <property type="entry name" value="DUF305_CopM-like"/>
</dbReference>
<evidence type="ECO:0000259" key="1">
    <source>
        <dbReference type="Pfam" id="PF03713"/>
    </source>
</evidence>
<gene>
    <name evidence="2" type="ORF">DI616_20485</name>
</gene>
<dbReference type="Proteomes" id="UP000315344">
    <property type="component" value="Unassembled WGS sequence"/>
</dbReference>
<dbReference type="InterPro" id="IPR012347">
    <property type="entry name" value="Ferritin-like"/>
</dbReference>
<organism evidence="2 3">
    <name type="scientific">Paracoccus denitrificans</name>
    <dbReference type="NCBI Taxonomy" id="266"/>
    <lineage>
        <taxon>Bacteria</taxon>
        <taxon>Pseudomonadati</taxon>
        <taxon>Pseudomonadota</taxon>
        <taxon>Alphaproteobacteria</taxon>
        <taxon>Rhodobacterales</taxon>
        <taxon>Paracoccaceae</taxon>
        <taxon>Paracoccus</taxon>
    </lineage>
</organism>
<accession>A0A533HSN6</accession>
<protein>
    <submittedName>
        <fullName evidence="2">DUF305 domain-containing protein</fullName>
    </submittedName>
</protein>
<reference evidence="2 3" key="1">
    <citation type="journal article" date="2017" name="Nat. Commun.">
        <title>In situ click chemistry generation of cyclooxygenase-2 inhibitors.</title>
        <authorList>
            <person name="Bhardwaj A."/>
            <person name="Kaur J."/>
            <person name="Wuest M."/>
            <person name="Wuest F."/>
        </authorList>
    </citation>
    <scope>NUCLEOTIDE SEQUENCE [LARGE SCALE GENOMIC DNA]</scope>
    <source>
        <strain evidence="2">S2_012_000_R3_94</strain>
    </source>
</reference>
<evidence type="ECO:0000313" key="2">
    <source>
        <dbReference type="EMBL" id="TKW62556.1"/>
    </source>
</evidence>
<feature type="non-terminal residue" evidence="2">
    <location>
        <position position="1"/>
    </location>
</feature>
<comment type="caution">
    <text evidence="2">The sequence shown here is derived from an EMBL/GenBank/DDBJ whole genome shotgun (WGS) entry which is preliminary data.</text>
</comment>
<sequence>QATVDDTAWMKAMIPHHSIAILTSTRADISDPRVRALADSIIEAQTLEIAEMKALIADLEGGPAATPEVDGR</sequence>
<dbReference type="EMBL" id="VAFL01000061">
    <property type="protein sequence ID" value="TKW62556.1"/>
    <property type="molecule type" value="Genomic_DNA"/>
</dbReference>
<dbReference type="Pfam" id="PF03713">
    <property type="entry name" value="DUF305"/>
    <property type="match status" value="1"/>
</dbReference>
<name>A0A533HSN6_PARDE</name>
<dbReference type="Gene3D" id="1.20.1260.10">
    <property type="match status" value="1"/>
</dbReference>